<protein>
    <submittedName>
        <fullName evidence="3">Uncharacterized protein</fullName>
    </submittedName>
</protein>
<feature type="region of interest" description="Disordered" evidence="1">
    <location>
        <begin position="39"/>
        <end position="63"/>
    </location>
</feature>
<name>A0A2T6ZEU0_TUBBO</name>
<dbReference type="Proteomes" id="UP000244722">
    <property type="component" value="Unassembled WGS sequence"/>
</dbReference>
<evidence type="ECO:0000313" key="3">
    <source>
        <dbReference type="EMBL" id="PUU73924.1"/>
    </source>
</evidence>
<proteinExistence type="predicted"/>
<keyword evidence="2" id="KW-0472">Membrane</keyword>
<keyword evidence="2" id="KW-0812">Transmembrane</keyword>
<gene>
    <name evidence="3" type="ORF">B9Z19DRAFT_1134142</name>
</gene>
<dbReference type="EMBL" id="NESQ01000333">
    <property type="protein sequence ID" value="PUU73924.1"/>
    <property type="molecule type" value="Genomic_DNA"/>
</dbReference>
<feature type="transmembrane region" description="Helical" evidence="2">
    <location>
        <begin position="113"/>
        <end position="135"/>
    </location>
</feature>
<evidence type="ECO:0000313" key="4">
    <source>
        <dbReference type="Proteomes" id="UP000244722"/>
    </source>
</evidence>
<evidence type="ECO:0000256" key="2">
    <source>
        <dbReference type="SAM" id="Phobius"/>
    </source>
</evidence>
<accession>A0A2T6ZEU0</accession>
<evidence type="ECO:0000256" key="1">
    <source>
        <dbReference type="SAM" id="MobiDB-lite"/>
    </source>
</evidence>
<dbReference type="OrthoDB" id="5417219at2759"/>
<keyword evidence="4" id="KW-1185">Reference proteome</keyword>
<organism evidence="3 4">
    <name type="scientific">Tuber borchii</name>
    <name type="common">White truffle</name>
    <dbReference type="NCBI Taxonomy" id="42251"/>
    <lineage>
        <taxon>Eukaryota</taxon>
        <taxon>Fungi</taxon>
        <taxon>Dikarya</taxon>
        <taxon>Ascomycota</taxon>
        <taxon>Pezizomycotina</taxon>
        <taxon>Pezizomycetes</taxon>
        <taxon>Pezizales</taxon>
        <taxon>Tuberaceae</taxon>
        <taxon>Tuber</taxon>
    </lineage>
</organism>
<sequence>MSLKLIVKRAPMASALFRQSTPLYGAFAFRRSFADKKETPPLSVKANGDKKPIEQPAKQTSKEIDQLSLNEPNPLKEQLAKLQKDISIANTGASVATTQATEFEDRTEKRFQFMTGFGVIIVLLGVCGAIVKVYWYDVRQETQMRFLVKNTFNKLEKQLVVQIANLDEVTASQVDGQANRLDDSITNTNLSSKFATFSDGKQK</sequence>
<keyword evidence="2" id="KW-1133">Transmembrane helix</keyword>
<dbReference type="AlphaFoldDB" id="A0A2T6ZEU0"/>
<reference evidence="3 4" key="1">
    <citation type="submission" date="2017-04" db="EMBL/GenBank/DDBJ databases">
        <title>Draft genome sequence of Tuber borchii Vittad., a whitish edible truffle.</title>
        <authorList>
            <consortium name="DOE Joint Genome Institute"/>
            <person name="Murat C."/>
            <person name="Kuo A."/>
            <person name="Barry K.W."/>
            <person name="Clum A."/>
            <person name="Dockter R.B."/>
            <person name="Fauchery L."/>
            <person name="Iotti M."/>
            <person name="Kohler A."/>
            <person name="Labutti K."/>
            <person name="Lindquist E.A."/>
            <person name="Lipzen A."/>
            <person name="Ohm R.A."/>
            <person name="Wang M."/>
            <person name="Grigoriev I.V."/>
            <person name="Zambonelli A."/>
            <person name="Martin F.M."/>
        </authorList>
    </citation>
    <scope>NUCLEOTIDE SEQUENCE [LARGE SCALE GENOMIC DNA]</scope>
    <source>
        <strain evidence="3 4">Tbo3840</strain>
    </source>
</reference>
<comment type="caution">
    <text evidence="3">The sequence shown here is derived from an EMBL/GenBank/DDBJ whole genome shotgun (WGS) entry which is preliminary data.</text>
</comment>